<dbReference type="Pfam" id="PF00106">
    <property type="entry name" value="adh_short"/>
    <property type="match status" value="1"/>
</dbReference>
<dbReference type="RefSeq" id="WP_090227307.1">
    <property type="nucleotide sequence ID" value="NZ_FNNU01000002.1"/>
</dbReference>
<dbReference type="PRINTS" id="PR00080">
    <property type="entry name" value="SDRFAMILY"/>
</dbReference>
<dbReference type="InterPro" id="IPR036291">
    <property type="entry name" value="NAD(P)-bd_dom_sf"/>
</dbReference>
<dbReference type="PROSITE" id="PS00061">
    <property type="entry name" value="ADH_SHORT"/>
    <property type="match status" value="1"/>
</dbReference>
<comment type="similarity">
    <text evidence="1 3">Belongs to the short-chain dehydrogenases/reductases (SDR) family.</text>
</comment>
<gene>
    <name evidence="5" type="ORF">SAMN05216287_2025</name>
</gene>
<dbReference type="SUPFAM" id="SSF51735">
    <property type="entry name" value="NAD(P)-binding Rossmann-fold domains"/>
    <property type="match status" value="1"/>
</dbReference>
<dbReference type="PRINTS" id="PR00081">
    <property type="entry name" value="GDHRDH"/>
</dbReference>
<feature type="transmembrane region" description="Helical" evidence="4">
    <location>
        <begin position="310"/>
        <end position="331"/>
    </location>
</feature>
<dbReference type="Gene3D" id="3.40.50.720">
    <property type="entry name" value="NAD(P)-binding Rossmann-like Domain"/>
    <property type="match status" value="1"/>
</dbReference>
<evidence type="ECO:0000313" key="5">
    <source>
        <dbReference type="EMBL" id="SDW96447.1"/>
    </source>
</evidence>
<evidence type="ECO:0000256" key="4">
    <source>
        <dbReference type="SAM" id="Phobius"/>
    </source>
</evidence>
<dbReference type="Proteomes" id="UP000243778">
    <property type="component" value="Unassembled WGS sequence"/>
</dbReference>
<proteinExistence type="inferred from homology"/>
<organism evidence="5 6">
    <name type="scientific">Pseudomonas kuykendallii</name>
    <dbReference type="NCBI Taxonomy" id="1007099"/>
    <lineage>
        <taxon>Bacteria</taxon>
        <taxon>Pseudomonadati</taxon>
        <taxon>Pseudomonadota</taxon>
        <taxon>Gammaproteobacteria</taxon>
        <taxon>Pseudomonadales</taxon>
        <taxon>Pseudomonadaceae</taxon>
        <taxon>Pseudomonas</taxon>
    </lineage>
</organism>
<reference evidence="6" key="1">
    <citation type="submission" date="2016-10" db="EMBL/GenBank/DDBJ databases">
        <authorList>
            <person name="Varghese N."/>
            <person name="Submissions S."/>
        </authorList>
    </citation>
    <scope>NUCLEOTIDE SEQUENCE [LARGE SCALE GENOMIC DNA]</scope>
    <source>
        <strain evidence="6">NRRL B-59562</strain>
    </source>
</reference>
<dbReference type="PANTHER" id="PTHR43391">
    <property type="entry name" value="RETINOL DEHYDROGENASE-RELATED"/>
    <property type="match status" value="1"/>
</dbReference>
<keyword evidence="4" id="KW-0812">Transmembrane</keyword>
<keyword evidence="4" id="KW-1133">Transmembrane helix</keyword>
<evidence type="ECO:0000313" key="6">
    <source>
        <dbReference type="Proteomes" id="UP000243778"/>
    </source>
</evidence>
<evidence type="ECO:0000256" key="1">
    <source>
        <dbReference type="ARBA" id="ARBA00006484"/>
    </source>
</evidence>
<name>A0A1H2XUE8_9PSED</name>
<dbReference type="GO" id="GO:0016491">
    <property type="term" value="F:oxidoreductase activity"/>
    <property type="evidence" value="ECO:0007669"/>
    <property type="project" value="UniProtKB-KW"/>
</dbReference>
<dbReference type="InterPro" id="IPR002347">
    <property type="entry name" value="SDR_fam"/>
</dbReference>
<dbReference type="NCBIfam" id="NF005495">
    <property type="entry name" value="PRK07109.1"/>
    <property type="match status" value="1"/>
</dbReference>
<keyword evidence="2" id="KW-0560">Oxidoreductase</keyword>
<dbReference type="AlphaFoldDB" id="A0A1H2XUE8"/>
<sequence length="337" mass="35969">MKPNLRPLAQQVIVITGASSGIGLATARAAVAKGARLVLVARNEQALEQIAGELGGSALVVTMAADVGDRQAMQRVADLAIERFGRFDTWVNNAGIAVIGKIEDASDADHRRLFETNFWGTYYGSTIAAKYLREHGGAIINLGSSESAAPIPVHGMYAASKHAVKAMTDVLRVELRKDAAPVSVTLIRPAATDTLFTDHARDYTASAPVLPPPLYAPEEVAEAILHAAVHPTRDIYIGASKAFTVIAQNFPRLYDWLSEKVIYDRLQNGQPDANWQGALHGPNGGRLTGRARGYYPGRVLRHSLYTHASLHPVATVAMLGLGAVAIGALLCGKGRAR</sequence>
<protein>
    <submittedName>
        <fullName evidence="5">Short-chain dehydrogenase</fullName>
    </submittedName>
</protein>
<dbReference type="EMBL" id="FNNU01000002">
    <property type="protein sequence ID" value="SDW96447.1"/>
    <property type="molecule type" value="Genomic_DNA"/>
</dbReference>
<accession>A0A1H2XUE8</accession>
<dbReference type="PANTHER" id="PTHR43391:SF82">
    <property type="entry name" value="OXIDOREDUCTASE SADH-RELATED"/>
    <property type="match status" value="1"/>
</dbReference>
<evidence type="ECO:0000256" key="2">
    <source>
        <dbReference type="ARBA" id="ARBA00023002"/>
    </source>
</evidence>
<keyword evidence="6" id="KW-1185">Reference proteome</keyword>
<keyword evidence="4" id="KW-0472">Membrane</keyword>
<dbReference type="OrthoDB" id="9810734at2"/>
<evidence type="ECO:0000256" key="3">
    <source>
        <dbReference type="RuleBase" id="RU000363"/>
    </source>
</evidence>
<dbReference type="InterPro" id="IPR020904">
    <property type="entry name" value="Sc_DH/Rdtase_CS"/>
</dbReference>
<dbReference type="STRING" id="1007099.SAMN05216287_2025"/>